<dbReference type="InterPro" id="IPR003439">
    <property type="entry name" value="ABC_transporter-like_ATP-bd"/>
</dbReference>
<dbReference type="Pfam" id="PF00005">
    <property type="entry name" value="ABC_tran"/>
    <property type="match status" value="1"/>
</dbReference>
<dbReference type="PANTHER" id="PTHR19211">
    <property type="entry name" value="ATP-BINDING TRANSPORT PROTEIN-RELATED"/>
    <property type="match status" value="1"/>
</dbReference>
<proteinExistence type="predicted"/>
<feature type="domain" description="ABC transporter" evidence="3">
    <location>
        <begin position="111"/>
        <end position="154"/>
    </location>
</feature>
<dbReference type="AlphaFoldDB" id="A0A091DIX8"/>
<dbReference type="Gene3D" id="3.40.50.300">
    <property type="entry name" value="P-loop containing nucleotide triphosphate hydrolases"/>
    <property type="match status" value="1"/>
</dbReference>
<feature type="region of interest" description="Disordered" evidence="2">
    <location>
        <begin position="1"/>
        <end position="55"/>
    </location>
</feature>
<reference evidence="4 5" key="1">
    <citation type="submission" date="2013-11" db="EMBL/GenBank/DDBJ databases">
        <title>The Damaraland mole rat (Fukomys damarensis) genome and evolution of African mole rats.</title>
        <authorList>
            <person name="Gladyshev V.N."/>
            <person name="Fang X."/>
        </authorList>
    </citation>
    <scope>NUCLEOTIDE SEQUENCE [LARGE SCALE GENOMIC DNA]</scope>
    <source>
        <tissue evidence="4">Liver</tissue>
    </source>
</reference>
<keyword evidence="5" id="KW-1185">Reference proteome</keyword>
<evidence type="ECO:0000256" key="2">
    <source>
        <dbReference type="SAM" id="MobiDB-lite"/>
    </source>
</evidence>
<protein>
    <submittedName>
        <fullName evidence="4">ATP-binding cassette sub-family F member 2</fullName>
    </submittedName>
</protein>
<keyword evidence="1" id="KW-0677">Repeat</keyword>
<evidence type="ECO:0000256" key="1">
    <source>
        <dbReference type="ARBA" id="ARBA00022737"/>
    </source>
</evidence>
<organism evidence="4 5">
    <name type="scientific">Fukomys damarensis</name>
    <name type="common">Damaraland mole rat</name>
    <name type="synonym">Cryptomys damarensis</name>
    <dbReference type="NCBI Taxonomy" id="885580"/>
    <lineage>
        <taxon>Eukaryota</taxon>
        <taxon>Metazoa</taxon>
        <taxon>Chordata</taxon>
        <taxon>Craniata</taxon>
        <taxon>Vertebrata</taxon>
        <taxon>Euteleostomi</taxon>
        <taxon>Mammalia</taxon>
        <taxon>Eutheria</taxon>
        <taxon>Euarchontoglires</taxon>
        <taxon>Glires</taxon>
        <taxon>Rodentia</taxon>
        <taxon>Hystricomorpha</taxon>
        <taxon>Bathyergidae</taxon>
        <taxon>Fukomys</taxon>
    </lineage>
</organism>
<gene>
    <name evidence="4" type="ORF">H920_08444</name>
</gene>
<keyword evidence="4" id="KW-0547">Nucleotide-binding</keyword>
<name>A0A091DIX8_FUKDA</name>
<feature type="compositionally biased region" description="Basic and acidic residues" evidence="2">
    <location>
        <begin position="33"/>
        <end position="55"/>
    </location>
</feature>
<dbReference type="GO" id="GO:0016887">
    <property type="term" value="F:ATP hydrolysis activity"/>
    <property type="evidence" value="ECO:0007669"/>
    <property type="project" value="InterPro"/>
</dbReference>
<dbReference type="InterPro" id="IPR050611">
    <property type="entry name" value="ABCF"/>
</dbReference>
<keyword evidence="4" id="KW-0067">ATP-binding</keyword>
<feature type="compositionally biased region" description="Basic and acidic residues" evidence="2">
    <location>
        <begin position="1"/>
        <end position="11"/>
    </location>
</feature>
<dbReference type="GO" id="GO:0005524">
    <property type="term" value="F:ATP binding"/>
    <property type="evidence" value="ECO:0007669"/>
    <property type="project" value="UniProtKB-KW"/>
</dbReference>
<evidence type="ECO:0000259" key="3">
    <source>
        <dbReference type="Pfam" id="PF00005"/>
    </source>
</evidence>
<sequence>MAKKQESDRVKNTVPSDLAKKKEAAKVQKQPQKGHEESRDAVTEPQVAEEKNKEANGRETIKVDLLTKELEDFEMKKATAHTVTSILTSHPNSSDVYMINLSLTFHGQELLSDTKLKLNSRHYYGLFGLNGIGKSMLLSAIGKQELPIPEHIDIYHLLRKMPLSDKTPLQCVMEVDTEQAMLGWEVERLAGS</sequence>
<evidence type="ECO:0000313" key="5">
    <source>
        <dbReference type="Proteomes" id="UP000028990"/>
    </source>
</evidence>
<dbReference type="InterPro" id="IPR027417">
    <property type="entry name" value="P-loop_NTPase"/>
</dbReference>
<dbReference type="SUPFAM" id="SSF52540">
    <property type="entry name" value="P-loop containing nucleoside triphosphate hydrolases"/>
    <property type="match status" value="1"/>
</dbReference>
<dbReference type="PANTHER" id="PTHR19211:SF15">
    <property type="entry name" value="ATP-BINDING CASSETTE SUB-FAMILY F MEMBER 2"/>
    <property type="match status" value="1"/>
</dbReference>
<evidence type="ECO:0000313" key="4">
    <source>
        <dbReference type="EMBL" id="KFO30195.1"/>
    </source>
</evidence>
<dbReference type="Proteomes" id="UP000028990">
    <property type="component" value="Unassembled WGS sequence"/>
</dbReference>
<dbReference type="EMBL" id="KN122476">
    <property type="protein sequence ID" value="KFO30195.1"/>
    <property type="molecule type" value="Genomic_DNA"/>
</dbReference>
<accession>A0A091DIX8</accession>